<evidence type="ECO:0000256" key="1">
    <source>
        <dbReference type="ARBA" id="ARBA00022801"/>
    </source>
</evidence>
<organism evidence="5 6">
    <name type="scientific">Trifolium subterraneum</name>
    <name type="common">Subterranean clover</name>
    <dbReference type="NCBI Taxonomy" id="3900"/>
    <lineage>
        <taxon>Eukaryota</taxon>
        <taxon>Viridiplantae</taxon>
        <taxon>Streptophyta</taxon>
        <taxon>Embryophyta</taxon>
        <taxon>Tracheophyta</taxon>
        <taxon>Spermatophyta</taxon>
        <taxon>Magnoliopsida</taxon>
        <taxon>eudicotyledons</taxon>
        <taxon>Gunneridae</taxon>
        <taxon>Pentapetalae</taxon>
        <taxon>rosids</taxon>
        <taxon>fabids</taxon>
        <taxon>Fabales</taxon>
        <taxon>Fabaceae</taxon>
        <taxon>Papilionoideae</taxon>
        <taxon>50 kb inversion clade</taxon>
        <taxon>NPAAA clade</taxon>
        <taxon>Hologalegina</taxon>
        <taxon>IRL clade</taxon>
        <taxon>Trifolieae</taxon>
        <taxon>Trifolium</taxon>
    </lineage>
</organism>
<dbReference type="AlphaFoldDB" id="A0A2Z6MDB4"/>
<name>A0A2Z6MDB4_TRISU</name>
<evidence type="ECO:0000313" key="6">
    <source>
        <dbReference type="Proteomes" id="UP000242715"/>
    </source>
</evidence>
<sequence length="91" mass="9868">MLQMNICVLALKICNLTEHYADCGSTALSKRSYLFGSIEMLIKLIPGNSAGIVTAYYLTSAGSQDDEIDSEFSGNRTGQPYTVNTSNNKAH</sequence>
<dbReference type="GO" id="GO:0005975">
    <property type="term" value="P:carbohydrate metabolic process"/>
    <property type="evidence" value="ECO:0007669"/>
    <property type="project" value="InterPro"/>
</dbReference>
<dbReference type="SUPFAM" id="SSF49899">
    <property type="entry name" value="Concanavalin A-like lectins/glucanases"/>
    <property type="match status" value="1"/>
</dbReference>
<evidence type="ECO:0000256" key="2">
    <source>
        <dbReference type="ARBA" id="ARBA00023295"/>
    </source>
</evidence>
<proteinExistence type="predicted"/>
<dbReference type="OrthoDB" id="4781at2759"/>
<accession>A0A2Z6MDB4</accession>
<keyword evidence="1" id="KW-0378">Hydrolase</keyword>
<dbReference type="PANTHER" id="PTHR31062">
    <property type="entry name" value="XYLOGLUCAN ENDOTRANSGLUCOSYLASE/HYDROLASE PROTEIN 8-RELATED"/>
    <property type="match status" value="1"/>
</dbReference>
<dbReference type="Proteomes" id="UP000242715">
    <property type="component" value="Unassembled WGS sequence"/>
</dbReference>
<evidence type="ECO:0000313" key="5">
    <source>
        <dbReference type="EMBL" id="GAU29831.1"/>
    </source>
</evidence>
<feature type="region of interest" description="Disordered" evidence="3">
    <location>
        <begin position="68"/>
        <end position="91"/>
    </location>
</feature>
<dbReference type="EMBL" id="DF973408">
    <property type="protein sequence ID" value="GAU29831.1"/>
    <property type="molecule type" value="Genomic_DNA"/>
</dbReference>
<dbReference type="GO" id="GO:0004553">
    <property type="term" value="F:hydrolase activity, hydrolyzing O-glycosyl compounds"/>
    <property type="evidence" value="ECO:0007669"/>
    <property type="project" value="InterPro"/>
</dbReference>
<dbReference type="InterPro" id="IPR013320">
    <property type="entry name" value="ConA-like_dom_sf"/>
</dbReference>
<dbReference type="InterPro" id="IPR000757">
    <property type="entry name" value="Beta-glucanase-like"/>
</dbReference>
<dbReference type="Gene3D" id="2.60.120.200">
    <property type="match status" value="1"/>
</dbReference>
<protein>
    <recommendedName>
        <fullName evidence="4">GH16 domain-containing protein</fullName>
    </recommendedName>
</protein>
<dbReference type="Pfam" id="PF00722">
    <property type="entry name" value="Glyco_hydro_16"/>
    <property type="match status" value="1"/>
</dbReference>
<keyword evidence="6" id="KW-1185">Reference proteome</keyword>
<dbReference type="PROSITE" id="PS51762">
    <property type="entry name" value="GH16_2"/>
    <property type="match status" value="1"/>
</dbReference>
<feature type="domain" description="GH16" evidence="4">
    <location>
        <begin position="1"/>
        <end position="91"/>
    </location>
</feature>
<dbReference type="InterPro" id="IPR044791">
    <property type="entry name" value="Beta-glucanase/XTH"/>
</dbReference>
<gene>
    <name evidence="5" type="ORF">TSUD_223770</name>
</gene>
<evidence type="ECO:0000256" key="3">
    <source>
        <dbReference type="SAM" id="MobiDB-lite"/>
    </source>
</evidence>
<keyword evidence="2" id="KW-0326">Glycosidase</keyword>
<evidence type="ECO:0000259" key="4">
    <source>
        <dbReference type="PROSITE" id="PS51762"/>
    </source>
</evidence>
<feature type="compositionally biased region" description="Polar residues" evidence="3">
    <location>
        <begin position="72"/>
        <end position="91"/>
    </location>
</feature>
<reference evidence="6" key="1">
    <citation type="journal article" date="2017" name="Front. Plant Sci.">
        <title>Climate Clever Clovers: New Paradigm to Reduce the Environmental Footprint of Ruminants by Breeding Low Methanogenic Forages Utilizing Haplotype Variation.</title>
        <authorList>
            <person name="Kaur P."/>
            <person name="Appels R."/>
            <person name="Bayer P.E."/>
            <person name="Keeble-Gagnere G."/>
            <person name="Wang J."/>
            <person name="Hirakawa H."/>
            <person name="Shirasawa K."/>
            <person name="Vercoe P."/>
            <person name="Stefanova K."/>
            <person name="Durmic Z."/>
            <person name="Nichols P."/>
            <person name="Revell C."/>
            <person name="Isobe S.N."/>
            <person name="Edwards D."/>
            <person name="Erskine W."/>
        </authorList>
    </citation>
    <scope>NUCLEOTIDE SEQUENCE [LARGE SCALE GENOMIC DNA]</scope>
    <source>
        <strain evidence="6">cv. Daliak</strain>
    </source>
</reference>